<feature type="domain" description="Glycosyltransferase 2-like" evidence="1">
    <location>
        <begin position="11"/>
        <end position="133"/>
    </location>
</feature>
<evidence type="ECO:0000259" key="1">
    <source>
        <dbReference type="Pfam" id="PF00535"/>
    </source>
</evidence>
<name>A0A941DTH7_9BACI</name>
<dbReference type="InterPro" id="IPR001173">
    <property type="entry name" value="Glyco_trans_2-like"/>
</dbReference>
<comment type="caution">
    <text evidence="2">The sequence shown here is derived from an EMBL/GenBank/DDBJ whole genome shotgun (WGS) entry which is preliminary data.</text>
</comment>
<proteinExistence type="predicted"/>
<dbReference type="PANTHER" id="PTHR43630">
    <property type="entry name" value="POLY-BETA-1,6-N-ACETYL-D-GLUCOSAMINE SYNTHASE"/>
    <property type="match status" value="1"/>
</dbReference>
<organism evidence="2 3">
    <name type="scientific">Virgibacillus salarius</name>
    <dbReference type="NCBI Taxonomy" id="447199"/>
    <lineage>
        <taxon>Bacteria</taxon>
        <taxon>Bacillati</taxon>
        <taxon>Bacillota</taxon>
        <taxon>Bacilli</taxon>
        <taxon>Bacillales</taxon>
        <taxon>Bacillaceae</taxon>
        <taxon>Virgibacillus</taxon>
    </lineage>
</organism>
<evidence type="ECO:0000313" key="2">
    <source>
        <dbReference type="EMBL" id="MBR7795102.1"/>
    </source>
</evidence>
<dbReference type="Pfam" id="PF00535">
    <property type="entry name" value="Glycos_transf_2"/>
    <property type="match status" value="1"/>
</dbReference>
<evidence type="ECO:0000313" key="3">
    <source>
        <dbReference type="Proteomes" id="UP000675284"/>
    </source>
</evidence>
<dbReference type="CDD" id="cd00761">
    <property type="entry name" value="Glyco_tranf_GTA_type"/>
    <property type="match status" value="1"/>
</dbReference>
<dbReference type="Gene3D" id="3.90.550.10">
    <property type="entry name" value="Spore Coat Polysaccharide Biosynthesis Protein SpsA, Chain A"/>
    <property type="match status" value="2"/>
</dbReference>
<reference evidence="2" key="1">
    <citation type="submission" date="2021-04" db="EMBL/GenBank/DDBJ databases">
        <title>Isolation and polyphasic classification of algal microorganism.</title>
        <authorList>
            <person name="Wang S."/>
        </authorList>
    </citation>
    <scope>NUCLEOTIDE SEQUENCE</scope>
    <source>
        <strain evidence="2">720a</strain>
    </source>
</reference>
<accession>A0A941DTH7</accession>
<dbReference type="RefSeq" id="WP_166529959.1">
    <property type="nucleotide sequence ID" value="NZ_JAGSOT010000006.1"/>
</dbReference>
<dbReference type="SUPFAM" id="SSF53448">
    <property type="entry name" value="Nucleotide-diphospho-sugar transferases"/>
    <property type="match status" value="2"/>
</dbReference>
<dbReference type="Proteomes" id="UP000675284">
    <property type="component" value="Unassembled WGS sequence"/>
</dbReference>
<dbReference type="InterPro" id="IPR029044">
    <property type="entry name" value="Nucleotide-diphossugar_trans"/>
</dbReference>
<dbReference type="EMBL" id="JAGSOT010000006">
    <property type="protein sequence ID" value="MBR7795102.1"/>
    <property type="molecule type" value="Genomic_DNA"/>
</dbReference>
<dbReference type="Pfam" id="PF13704">
    <property type="entry name" value="Glyco_tranf_2_4"/>
    <property type="match status" value="1"/>
</dbReference>
<gene>
    <name evidence="2" type="ORF">KCX74_03485</name>
</gene>
<protein>
    <submittedName>
        <fullName evidence="2">Glycosyltransferase family 2 protein</fullName>
    </submittedName>
</protein>
<sequence length="522" mass="61761">MKQHSVLIGSPIHQEYPILKEFLTSLSELKQTNITIHYMFVDDNTDKASKQLLRNFAQDNEGSTEIIAPSPYDHQGYSRNGNTHIWNHQAIWKVAEFKNQIIKHARDKGYDYLFLIDSDLLIHPNTIEYLIRIDKNIISTIFWTKWQINADPLPQVWVQDEYTLYHATHGERLSDEEKKRRTMEFINQLKVPGTYEVGGLGACTLLSAHALNTGVNFSPIPNLSFWGEDRHFCIRAQALGLLLYVDTHYPAYHIYRSSDLEAVEDYKDDNQERISPLEVSDILAKRISKDNNNKITLSMIMKNEASRYLKKVLLQHRDFIDSAVIIDDGSEDNSIEVCKQILAGIPTHIVQNKRSTFANEVELRKQQWEETIKTKPDWILNLDADELLEDKATNEIRELINQSDIDLYSFRLYDMWDEEHYRDDNYWQSHLCYRPFLLRYQPNFDYQWKKKRFHCGRFPANIYHLPNAISRLRIKHFGWTNAKERQQKYNRYLELDPDSEFGWNEQYQSILDAHPRLIKWQD</sequence>
<dbReference type="AlphaFoldDB" id="A0A941DTH7"/>
<dbReference type="PANTHER" id="PTHR43630:SF2">
    <property type="entry name" value="GLYCOSYLTRANSFERASE"/>
    <property type="match status" value="1"/>
</dbReference>
<keyword evidence="3" id="KW-1185">Reference proteome</keyword>